<dbReference type="AlphaFoldDB" id="A0A7D9I8Z0"/>
<gene>
    <name evidence="1" type="ORF">PACLA_8A079665</name>
</gene>
<dbReference type="EMBL" id="CACRXK020003738">
    <property type="protein sequence ID" value="CAB4000039.1"/>
    <property type="molecule type" value="Genomic_DNA"/>
</dbReference>
<proteinExistence type="predicted"/>
<organism evidence="1 2">
    <name type="scientific">Paramuricea clavata</name>
    <name type="common">Red gorgonian</name>
    <name type="synonym">Violescent sea-whip</name>
    <dbReference type="NCBI Taxonomy" id="317549"/>
    <lineage>
        <taxon>Eukaryota</taxon>
        <taxon>Metazoa</taxon>
        <taxon>Cnidaria</taxon>
        <taxon>Anthozoa</taxon>
        <taxon>Octocorallia</taxon>
        <taxon>Malacalcyonacea</taxon>
        <taxon>Plexauridae</taxon>
        <taxon>Paramuricea</taxon>
    </lineage>
</organism>
<accession>A0A7D9I8Z0</accession>
<evidence type="ECO:0000313" key="1">
    <source>
        <dbReference type="EMBL" id="CAB4000039.1"/>
    </source>
</evidence>
<reference evidence="1" key="1">
    <citation type="submission" date="2020-04" db="EMBL/GenBank/DDBJ databases">
        <authorList>
            <person name="Alioto T."/>
            <person name="Alioto T."/>
            <person name="Gomez Garrido J."/>
        </authorList>
    </citation>
    <scope>NUCLEOTIDE SEQUENCE</scope>
    <source>
        <strain evidence="1">A484AB</strain>
    </source>
</reference>
<name>A0A7D9I8Z0_PARCT</name>
<feature type="non-terminal residue" evidence="1">
    <location>
        <position position="1"/>
    </location>
</feature>
<sequence>MDDRVLWYPGYTDKFVTLGHGQDVKLYKVVRVSQDSVQTPTTIGSSDIRISDDYNAVLMSRISHISYRCAALYPKADLENKALIALGQVNGTVTVKT</sequence>
<keyword evidence="2" id="KW-1185">Reference proteome</keyword>
<protein>
    <submittedName>
        <fullName evidence="1">Uncharacterized protein</fullName>
    </submittedName>
</protein>
<dbReference type="Proteomes" id="UP001152795">
    <property type="component" value="Unassembled WGS sequence"/>
</dbReference>
<evidence type="ECO:0000313" key="2">
    <source>
        <dbReference type="Proteomes" id="UP001152795"/>
    </source>
</evidence>
<comment type="caution">
    <text evidence="1">The sequence shown here is derived from an EMBL/GenBank/DDBJ whole genome shotgun (WGS) entry which is preliminary data.</text>
</comment>